<reference evidence="3" key="1">
    <citation type="journal article" date="2017" name="Biotechnol. Biofuels">
        <title>Evaluation of environmental bacterial communities as a factor affecting the growth of duckweed Lemna minor.</title>
        <authorList>
            <person name="Ishizawa H."/>
            <person name="Kuroda M."/>
            <person name="Morikawa M."/>
            <person name="Ike M."/>
        </authorList>
    </citation>
    <scope>NUCLEOTIDE SEQUENCE [LARGE SCALE GENOMIC DNA]</scope>
    <source>
        <strain evidence="3">M6</strain>
    </source>
</reference>
<evidence type="ECO:0000259" key="1">
    <source>
        <dbReference type="Pfam" id="PF13304"/>
    </source>
</evidence>
<gene>
    <name evidence="2" type="ORF">EM6_1860</name>
</gene>
<dbReference type="InterPro" id="IPR003959">
    <property type="entry name" value="ATPase_AAA_core"/>
</dbReference>
<feature type="domain" description="ATPase AAA-type core" evidence="1">
    <location>
        <begin position="128"/>
        <end position="245"/>
    </location>
</feature>
<sequence length="488" mass="54528">MPNLNELVSDSASIRNLSNLNVIVGRNGAGKSRFVRDLVQTFRNNSSYNIKYVSPERGGSFKRDATVETNMAANPSWLSNVRHRNQDNNFKSASAHLFNQLETAFLRKMETDSEIRGDFSKTFVTVHLDKINGLLTNIVIERSTKPGTLFEFKNYDGTASIEPENISSGESEAVALATEIMFFFATLDAVKENILFLDEPDVHQHPDLQARMANFIIDQFASIPPERLANTYVVVATHSSPLICDLSSSPLTTIGTKYFGNTEITQRAVDDSLRKAAPFFAHPLSKSLSDDPILIVEGEDDEQIWRQASRSSQGRIKLFACLAGSVAQQTELERFTNRMLTAIYDDPVGFSVRDGDGSTEALVDEGCVKRFRLGCYAIENLLLTDECLQRLDSSWEDFQAKATTWLAGNSTHKDRELVEQLIASEDRLRHVKIKNIRQLICAILNKDKPWEVPVGQTLGSIIPDYEADPLPFSITSFVGLDLMKALNF</sequence>
<evidence type="ECO:0000313" key="2">
    <source>
        <dbReference type="EMBL" id="BBF81263.1"/>
    </source>
</evidence>
<evidence type="ECO:0000313" key="3">
    <source>
        <dbReference type="Proteomes" id="UP000278756"/>
    </source>
</evidence>
<proteinExistence type="predicted"/>
<reference evidence="3" key="2">
    <citation type="journal article" date="2017" name="Plant Physiol. Biochem.">
        <title>Differential oxidative and antioxidative response of duckweed Lemna minor toward plant growth promoting/inhibiting bacteria.</title>
        <authorList>
            <person name="Ishizawa H."/>
            <person name="Kuroda M."/>
            <person name="Morikawa M."/>
            <person name="Ike M."/>
        </authorList>
    </citation>
    <scope>NUCLEOTIDE SEQUENCE [LARGE SCALE GENOMIC DNA]</scope>
    <source>
        <strain evidence="3">M6</strain>
    </source>
</reference>
<dbReference type="GO" id="GO:0016887">
    <property type="term" value="F:ATP hydrolysis activity"/>
    <property type="evidence" value="ECO:0007669"/>
    <property type="project" value="InterPro"/>
</dbReference>
<dbReference type="Proteomes" id="UP000278756">
    <property type="component" value="Chromosome 1"/>
</dbReference>
<accession>A0A3G9G7U9</accession>
<dbReference type="RefSeq" id="WP_126422224.1">
    <property type="nucleotide sequence ID" value="NZ_AP018827.1"/>
</dbReference>
<protein>
    <recommendedName>
        <fullName evidence="1">ATPase AAA-type core domain-containing protein</fullName>
    </recommendedName>
</protein>
<dbReference type="SUPFAM" id="SSF52540">
    <property type="entry name" value="P-loop containing nucleoside triphosphate hydrolases"/>
    <property type="match status" value="1"/>
</dbReference>
<dbReference type="AlphaFoldDB" id="A0A3G9G7U9"/>
<organism evidence="2 3">
    <name type="scientific">Asticcacaulis excentricus</name>
    <dbReference type="NCBI Taxonomy" id="78587"/>
    <lineage>
        <taxon>Bacteria</taxon>
        <taxon>Pseudomonadati</taxon>
        <taxon>Pseudomonadota</taxon>
        <taxon>Alphaproteobacteria</taxon>
        <taxon>Caulobacterales</taxon>
        <taxon>Caulobacteraceae</taxon>
        <taxon>Asticcacaulis</taxon>
    </lineage>
</organism>
<dbReference type="Pfam" id="PF13304">
    <property type="entry name" value="AAA_21"/>
    <property type="match status" value="1"/>
</dbReference>
<dbReference type="GO" id="GO:0005524">
    <property type="term" value="F:ATP binding"/>
    <property type="evidence" value="ECO:0007669"/>
    <property type="project" value="InterPro"/>
</dbReference>
<name>A0A3G9G7U9_9CAUL</name>
<dbReference type="PANTHER" id="PTHR43581:SF2">
    <property type="entry name" value="EXCINUCLEASE ATPASE SUBUNIT"/>
    <property type="match status" value="1"/>
</dbReference>
<dbReference type="PANTHER" id="PTHR43581">
    <property type="entry name" value="ATP/GTP PHOSPHATASE"/>
    <property type="match status" value="1"/>
</dbReference>
<dbReference type="InterPro" id="IPR027417">
    <property type="entry name" value="P-loop_NTPase"/>
</dbReference>
<dbReference type="EMBL" id="AP018827">
    <property type="protein sequence ID" value="BBF81263.1"/>
    <property type="molecule type" value="Genomic_DNA"/>
</dbReference>
<dbReference type="InterPro" id="IPR051396">
    <property type="entry name" value="Bact_Antivir_Def_Nuclease"/>
</dbReference>
<dbReference type="OrthoDB" id="9789856at2"/>
<dbReference type="Gene3D" id="3.40.50.300">
    <property type="entry name" value="P-loop containing nucleotide triphosphate hydrolases"/>
    <property type="match status" value="1"/>
</dbReference>